<protein>
    <recommendedName>
        <fullName evidence="4">Secreted protein</fullName>
    </recommendedName>
</protein>
<evidence type="ECO:0000313" key="2">
    <source>
        <dbReference type="EMBL" id="MFE1750074.1"/>
    </source>
</evidence>
<dbReference type="RefSeq" id="WP_189702901.1">
    <property type="nucleotide sequence ID" value="NZ_JBHYTS010000006.1"/>
</dbReference>
<dbReference type="Proteomes" id="UP001599756">
    <property type="component" value="Unassembled WGS sequence"/>
</dbReference>
<organism evidence="2 3">
    <name type="scientific">Streptomyces anandii</name>
    <dbReference type="NCBI Taxonomy" id="285454"/>
    <lineage>
        <taxon>Bacteria</taxon>
        <taxon>Bacillati</taxon>
        <taxon>Actinomycetota</taxon>
        <taxon>Actinomycetes</taxon>
        <taxon>Kitasatosporales</taxon>
        <taxon>Streptomycetaceae</taxon>
        <taxon>Streptomyces</taxon>
    </lineage>
</organism>
<keyword evidence="1" id="KW-0472">Membrane</keyword>
<keyword evidence="1" id="KW-1133">Transmembrane helix</keyword>
<proteinExistence type="predicted"/>
<keyword evidence="1" id="KW-0812">Transmembrane</keyword>
<gene>
    <name evidence="2" type="ORF">ACFW88_05930</name>
</gene>
<reference evidence="2 3" key="1">
    <citation type="submission" date="2024-09" db="EMBL/GenBank/DDBJ databases">
        <title>The Natural Products Discovery Center: Release of the First 8490 Sequenced Strains for Exploring Actinobacteria Biosynthetic Diversity.</title>
        <authorList>
            <person name="Kalkreuter E."/>
            <person name="Kautsar S.A."/>
            <person name="Yang D."/>
            <person name="Bader C.D."/>
            <person name="Teijaro C.N."/>
            <person name="Fluegel L."/>
            <person name="Davis C.M."/>
            <person name="Simpson J.R."/>
            <person name="Lauterbach L."/>
            <person name="Steele A.D."/>
            <person name="Gui C."/>
            <person name="Meng S."/>
            <person name="Li G."/>
            <person name="Viehrig K."/>
            <person name="Ye F."/>
            <person name="Su P."/>
            <person name="Kiefer A.F."/>
            <person name="Nichols A."/>
            <person name="Cepeda A.J."/>
            <person name="Yan W."/>
            <person name="Fan B."/>
            <person name="Jiang Y."/>
            <person name="Adhikari A."/>
            <person name="Zheng C.-J."/>
            <person name="Schuster L."/>
            <person name="Cowan T.M."/>
            <person name="Smanski M.J."/>
            <person name="Chevrette M.G."/>
            <person name="De Carvalho L.P.S."/>
            <person name="Shen B."/>
        </authorList>
    </citation>
    <scope>NUCLEOTIDE SEQUENCE [LARGE SCALE GENOMIC DNA]</scope>
    <source>
        <strain evidence="2 3">NPDC059500</strain>
    </source>
</reference>
<evidence type="ECO:0008006" key="4">
    <source>
        <dbReference type="Google" id="ProtNLM"/>
    </source>
</evidence>
<accession>A0ABW6H0E2</accession>
<name>A0ABW6H0E2_9ACTN</name>
<evidence type="ECO:0000256" key="1">
    <source>
        <dbReference type="SAM" id="Phobius"/>
    </source>
</evidence>
<dbReference type="EMBL" id="JBHYTS010000006">
    <property type="protein sequence ID" value="MFE1750074.1"/>
    <property type="molecule type" value="Genomic_DNA"/>
</dbReference>
<evidence type="ECO:0000313" key="3">
    <source>
        <dbReference type="Proteomes" id="UP001599756"/>
    </source>
</evidence>
<keyword evidence="3" id="KW-1185">Reference proteome</keyword>
<feature type="transmembrane region" description="Helical" evidence="1">
    <location>
        <begin position="24"/>
        <end position="44"/>
    </location>
</feature>
<feature type="transmembrane region" description="Helical" evidence="1">
    <location>
        <begin position="50"/>
        <end position="68"/>
    </location>
</feature>
<sequence length="83" mass="8897">MGDTGRRSSPEQCPRQEPAAMPRLALYALAVCVLSVAAAVVSFVQGSWLGIVWVLLAGLSSNMTWYYARRGRVRQDGPGSVTG</sequence>
<comment type="caution">
    <text evidence="2">The sequence shown here is derived from an EMBL/GenBank/DDBJ whole genome shotgun (WGS) entry which is preliminary data.</text>
</comment>